<keyword evidence="2" id="KW-1185">Reference proteome</keyword>
<sequence>MEKISYADQDDSFELHSGSNKMRTLKKSIITKYLLAHVSLQRTSLRCQRIFPTFWKCPCHKDFWLLAYPFLNSLDHGVVFCKPHALLQVTLSEALAPLSLREIFFPILFLGCAVNFRQKDIFSKEGFNHNALIHTPRYLPFARHSSNSQTERCPMPLA</sequence>
<dbReference type="AlphaFoldDB" id="A0A4Y2MQA8"/>
<gene>
    <name evidence="1" type="ORF">AVEN_82619_1</name>
</gene>
<organism evidence="1 2">
    <name type="scientific">Araneus ventricosus</name>
    <name type="common">Orbweaver spider</name>
    <name type="synonym">Epeira ventricosa</name>
    <dbReference type="NCBI Taxonomy" id="182803"/>
    <lineage>
        <taxon>Eukaryota</taxon>
        <taxon>Metazoa</taxon>
        <taxon>Ecdysozoa</taxon>
        <taxon>Arthropoda</taxon>
        <taxon>Chelicerata</taxon>
        <taxon>Arachnida</taxon>
        <taxon>Araneae</taxon>
        <taxon>Araneomorphae</taxon>
        <taxon>Entelegynae</taxon>
        <taxon>Araneoidea</taxon>
        <taxon>Araneidae</taxon>
        <taxon>Araneus</taxon>
    </lineage>
</organism>
<evidence type="ECO:0000313" key="1">
    <source>
        <dbReference type="EMBL" id="GBN28027.1"/>
    </source>
</evidence>
<proteinExistence type="predicted"/>
<dbReference type="EMBL" id="BGPR01007585">
    <property type="protein sequence ID" value="GBN28027.1"/>
    <property type="molecule type" value="Genomic_DNA"/>
</dbReference>
<reference evidence="1 2" key="1">
    <citation type="journal article" date="2019" name="Sci. Rep.">
        <title>Orb-weaving spider Araneus ventricosus genome elucidates the spidroin gene catalogue.</title>
        <authorList>
            <person name="Kono N."/>
            <person name="Nakamura H."/>
            <person name="Ohtoshi R."/>
            <person name="Moran D.A.P."/>
            <person name="Shinohara A."/>
            <person name="Yoshida Y."/>
            <person name="Fujiwara M."/>
            <person name="Mori M."/>
            <person name="Tomita M."/>
            <person name="Arakawa K."/>
        </authorList>
    </citation>
    <scope>NUCLEOTIDE SEQUENCE [LARGE SCALE GENOMIC DNA]</scope>
</reference>
<dbReference type="Proteomes" id="UP000499080">
    <property type="component" value="Unassembled WGS sequence"/>
</dbReference>
<protein>
    <submittedName>
        <fullName evidence="1">Uncharacterized protein</fullName>
    </submittedName>
</protein>
<accession>A0A4Y2MQA8</accession>
<comment type="caution">
    <text evidence="1">The sequence shown here is derived from an EMBL/GenBank/DDBJ whole genome shotgun (WGS) entry which is preliminary data.</text>
</comment>
<name>A0A4Y2MQA8_ARAVE</name>
<evidence type="ECO:0000313" key="2">
    <source>
        <dbReference type="Proteomes" id="UP000499080"/>
    </source>
</evidence>